<sequence>MLHVALRLAQQQQNQQGVLYCYDLMANLAFDQLQLDKAEKLFVTVLQLLLSKGTPQNDLKVIHVSLKLARICQLRAEIDKAEIGYKWCLDQIEHDKYKDRDSRVLYGVINDWYAQFLLDIGDVAKSMVHLKEAYKACGETQGDISENSMLLLNDLGITSFRAEDMDGAEKYLKEAIQVGRNLEDKSHLGVIHANLGLILLQKGVMKEAEKYCTEALKLGKKHEHTESVEQANYCFDQIKLNLGK</sequence>
<keyword evidence="3" id="KW-0677">Repeat</keyword>
<dbReference type="GO" id="GO:0005743">
    <property type="term" value="C:mitochondrial inner membrane"/>
    <property type="evidence" value="ECO:0007669"/>
    <property type="project" value="TreeGrafter"/>
</dbReference>
<keyword evidence="6" id="KW-0496">Mitochondrion</keyword>
<keyword evidence="8" id="KW-1185">Reference proteome</keyword>
<gene>
    <name evidence="7" type="ORF">CALMAC_LOCUS20264</name>
</gene>
<dbReference type="InterPro" id="IPR019734">
    <property type="entry name" value="TPR_rpt"/>
</dbReference>
<accession>A0A653DTA8</accession>
<dbReference type="Gene3D" id="1.25.40.10">
    <property type="entry name" value="Tetratricopeptide repeat domain"/>
    <property type="match status" value="2"/>
</dbReference>
<organism evidence="7 8">
    <name type="scientific">Callosobruchus maculatus</name>
    <name type="common">Southern cowpea weevil</name>
    <name type="synonym">Pulse bruchid</name>
    <dbReference type="NCBI Taxonomy" id="64391"/>
    <lineage>
        <taxon>Eukaryota</taxon>
        <taxon>Metazoa</taxon>
        <taxon>Ecdysozoa</taxon>
        <taxon>Arthropoda</taxon>
        <taxon>Hexapoda</taxon>
        <taxon>Insecta</taxon>
        <taxon>Pterygota</taxon>
        <taxon>Neoptera</taxon>
        <taxon>Endopterygota</taxon>
        <taxon>Coleoptera</taxon>
        <taxon>Polyphaga</taxon>
        <taxon>Cucujiformia</taxon>
        <taxon>Chrysomeloidea</taxon>
        <taxon>Chrysomelidae</taxon>
        <taxon>Bruchinae</taxon>
        <taxon>Bruchini</taxon>
        <taxon>Callosobruchus</taxon>
    </lineage>
</organism>
<evidence type="ECO:0000256" key="4">
    <source>
        <dbReference type="ARBA" id="ARBA00022803"/>
    </source>
</evidence>
<dbReference type="SUPFAM" id="SSF48452">
    <property type="entry name" value="TPR-like"/>
    <property type="match status" value="1"/>
</dbReference>
<keyword evidence="4" id="KW-0802">TPR repeat</keyword>
<dbReference type="Proteomes" id="UP000410492">
    <property type="component" value="Unassembled WGS sequence"/>
</dbReference>
<dbReference type="SMART" id="SM00028">
    <property type="entry name" value="TPR"/>
    <property type="match status" value="3"/>
</dbReference>
<dbReference type="AlphaFoldDB" id="A0A653DTA8"/>
<evidence type="ECO:0000313" key="7">
    <source>
        <dbReference type="EMBL" id="VEN63448.1"/>
    </source>
</evidence>
<protein>
    <recommendedName>
        <fullName evidence="9">MalT-like TPR region domain-containing protein</fullName>
    </recommendedName>
</protein>
<name>A0A653DTA8_CALMS</name>
<proteinExistence type="inferred from homology"/>
<dbReference type="InterPro" id="IPR011990">
    <property type="entry name" value="TPR-like_helical_dom_sf"/>
</dbReference>
<dbReference type="Pfam" id="PF13374">
    <property type="entry name" value="TPR_10"/>
    <property type="match status" value="1"/>
</dbReference>
<dbReference type="OrthoDB" id="5986190at2759"/>
<dbReference type="EMBL" id="CAACVG010014642">
    <property type="protein sequence ID" value="VEN63448.1"/>
    <property type="molecule type" value="Genomic_DNA"/>
</dbReference>
<comment type="subcellular location">
    <subcellularLocation>
        <location evidence="1">Mitochondrion</location>
    </subcellularLocation>
</comment>
<evidence type="ECO:0000256" key="3">
    <source>
        <dbReference type="ARBA" id="ARBA00022737"/>
    </source>
</evidence>
<evidence type="ECO:0000256" key="6">
    <source>
        <dbReference type="ARBA" id="ARBA00023128"/>
    </source>
</evidence>
<evidence type="ECO:0000256" key="5">
    <source>
        <dbReference type="ARBA" id="ARBA00022946"/>
    </source>
</evidence>
<keyword evidence="5" id="KW-0809">Transit peptide</keyword>
<comment type="similarity">
    <text evidence="2">Belongs to the TTC19 family.</text>
</comment>
<evidence type="ECO:0000256" key="2">
    <source>
        <dbReference type="ARBA" id="ARBA00008219"/>
    </source>
</evidence>
<evidence type="ECO:0008006" key="9">
    <source>
        <dbReference type="Google" id="ProtNLM"/>
    </source>
</evidence>
<reference evidence="7 8" key="1">
    <citation type="submission" date="2019-01" db="EMBL/GenBank/DDBJ databases">
        <authorList>
            <person name="Sayadi A."/>
        </authorList>
    </citation>
    <scope>NUCLEOTIDE SEQUENCE [LARGE SCALE GENOMIC DNA]</scope>
</reference>
<dbReference type="GO" id="GO:0034551">
    <property type="term" value="P:mitochondrial respiratory chain complex III assembly"/>
    <property type="evidence" value="ECO:0007669"/>
    <property type="project" value="InterPro"/>
</dbReference>
<dbReference type="PANTHER" id="PTHR13143:SF6">
    <property type="entry name" value="TETRATRICOPEPTIDE REPEAT PROTEIN 19, MITOCHONDRIAL"/>
    <property type="match status" value="1"/>
</dbReference>
<evidence type="ECO:0000256" key="1">
    <source>
        <dbReference type="ARBA" id="ARBA00004173"/>
    </source>
</evidence>
<dbReference type="PANTHER" id="PTHR13143">
    <property type="entry name" value="TETRATRICOPEPTIDE REPEAT PROTEIN 19"/>
    <property type="match status" value="1"/>
</dbReference>
<evidence type="ECO:0000313" key="8">
    <source>
        <dbReference type="Proteomes" id="UP000410492"/>
    </source>
</evidence>
<dbReference type="InterPro" id="IPR040395">
    <property type="entry name" value="TTC19"/>
</dbReference>